<organism evidence="2 3">
    <name type="scientific">Mytilus galloprovincialis</name>
    <name type="common">Mediterranean mussel</name>
    <dbReference type="NCBI Taxonomy" id="29158"/>
    <lineage>
        <taxon>Eukaryota</taxon>
        <taxon>Metazoa</taxon>
        <taxon>Spiralia</taxon>
        <taxon>Lophotrochozoa</taxon>
        <taxon>Mollusca</taxon>
        <taxon>Bivalvia</taxon>
        <taxon>Autobranchia</taxon>
        <taxon>Pteriomorphia</taxon>
        <taxon>Mytilida</taxon>
        <taxon>Mytiloidea</taxon>
        <taxon>Mytilidae</taxon>
        <taxon>Mytilinae</taxon>
        <taxon>Mytilus</taxon>
    </lineage>
</organism>
<reference evidence="2 3" key="1">
    <citation type="journal article" date="2016" name="PLoS ONE">
        <title>A First Insight into the Genome of the Filter-Feeder Mussel Mytilus galloprovincialis.</title>
        <authorList>
            <person name="Murgarella M."/>
            <person name="Puiu D."/>
            <person name="Novoa B."/>
            <person name="Figueras A."/>
            <person name="Posada D."/>
            <person name="Canchaya C."/>
        </authorList>
    </citation>
    <scope>NUCLEOTIDE SEQUENCE [LARGE SCALE GENOMIC DNA]</scope>
    <source>
        <tissue evidence="2">Muscle</tissue>
    </source>
</reference>
<protein>
    <recommendedName>
        <fullName evidence="1">Mitochondria-eating protein C-terminal domain-containing protein</fullName>
    </recommendedName>
</protein>
<feature type="non-terminal residue" evidence="2">
    <location>
        <position position="152"/>
    </location>
</feature>
<dbReference type="Proteomes" id="UP000266721">
    <property type="component" value="Unassembled WGS sequence"/>
</dbReference>
<evidence type="ECO:0000313" key="3">
    <source>
        <dbReference type="Proteomes" id="UP000266721"/>
    </source>
</evidence>
<dbReference type="EMBL" id="KV582748">
    <property type="protein sequence ID" value="OPL33483.1"/>
    <property type="molecule type" value="Genomic_DNA"/>
</dbReference>
<dbReference type="InterPro" id="IPR031981">
    <property type="entry name" value="MIEAP_C"/>
</dbReference>
<proteinExistence type="predicted"/>
<sequence>LSMVAGRKMKDNNPAIADLSDPNRPERLTEQFREIYDNAWTDVLDCLTENEKVKDEVAVKQIVDVLQAIFEQCKCQIEKRKQTIIKLIGYPEDTLEKQYTGGKDGHDPTVKIIKDLVQGSAGRIWEEVIQEIKKTPVVTEILQTGEEKSDIF</sequence>
<evidence type="ECO:0000259" key="1">
    <source>
        <dbReference type="Pfam" id="PF16026"/>
    </source>
</evidence>
<dbReference type="AlphaFoldDB" id="A0A3L5TU72"/>
<evidence type="ECO:0000313" key="2">
    <source>
        <dbReference type="EMBL" id="OPL33483.1"/>
    </source>
</evidence>
<feature type="domain" description="Mitochondria-eating protein C-terminal" evidence="1">
    <location>
        <begin position="24"/>
        <end position="104"/>
    </location>
</feature>
<gene>
    <name evidence="2" type="ORF">AM593_03113</name>
</gene>
<name>A0A3L5TU72_MYTGA</name>
<dbReference type="Pfam" id="PF16026">
    <property type="entry name" value="MIEAP"/>
    <property type="match status" value="1"/>
</dbReference>
<comment type="caution">
    <text evidence="2">The sequence shown here is derived from an EMBL/GenBank/DDBJ whole genome shotgun (WGS) entry which is preliminary data.</text>
</comment>
<keyword evidence="3" id="KW-1185">Reference proteome</keyword>
<accession>A0A3L5TU72</accession>
<feature type="non-terminal residue" evidence="2">
    <location>
        <position position="1"/>
    </location>
</feature>